<gene>
    <name evidence="1" type="ORF">TNIN_48231</name>
</gene>
<organism evidence="1 2">
    <name type="scientific">Trichonephila inaurata madagascariensis</name>
    <dbReference type="NCBI Taxonomy" id="2747483"/>
    <lineage>
        <taxon>Eukaryota</taxon>
        <taxon>Metazoa</taxon>
        <taxon>Ecdysozoa</taxon>
        <taxon>Arthropoda</taxon>
        <taxon>Chelicerata</taxon>
        <taxon>Arachnida</taxon>
        <taxon>Araneae</taxon>
        <taxon>Araneomorphae</taxon>
        <taxon>Entelegynae</taxon>
        <taxon>Araneoidea</taxon>
        <taxon>Nephilidae</taxon>
        <taxon>Trichonephila</taxon>
        <taxon>Trichonephila inaurata</taxon>
    </lineage>
</organism>
<dbReference type="EMBL" id="BMAV01019688">
    <property type="protein sequence ID" value="GFY72825.1"/>
    <property type="molecule type" value="Genomic_DNA"/>
</dbReference>
<name>A0A8X6YL28_9ARAC</name>
<dbReference type="OrthoDB" id="10532361at2759"/>
<proteinExistence type="predicted"/>
<dbReference type="AlphaFoldDB" id="A0A8X6YL28"/>
<evidence type="ECO:0000313" key="1">
    <source>
        <dbReference type="EMBL" id="GFY72825.1"/>
    </source>
</evidence>
<comment type="caution">
    <text evidence="1">The sequence shown here is derived from an EMBL/GenBank/DDBJ whole genome shotgun (WGS) entry which is preliminary data.</text>
</comment>
<dbReference type="Proteomes" id="UP000886998">
    <property type="component" value="Unassembled WGS sequence"/>
</dbReference>
<protein>
    <submittedName>
        <fullName evidence="1">Uncharacterized protein</fullName>
    </submittedName>
</protein>
<accession>A0A8X6YL28</accession>
<evidence type="ECO:0000313" key="2">
    <source>
        <dbReference type="Proteomes" id="UP000886998"/>
    </source>
</evidence>
<keyword evidence="2" id="KW-1185">Reference proteome</keyword>
<sequence>MRPSLTEGRGAYESRKVARNVNSPSSCIDALLETKPILDFCTGEEEKGELFLFYLLLFFGKRRIEFSFSFSVLSRSLSRSSIARLIFCAATFQSGSEDWEGF</sequence>
<reference evidence="1" key="1">
    <citation type="submission" date="2020-08" db="EMBL/GenBank/DDBJ databases">
        <title>Multicomponent nature underlies the extraordinary mechanical properties of spider dragline silk.</title>
        <authorList>
            <person name="Kono N."/>
            <person name="Nakamura H."/>
            <person name="Mori M."/>
            <person name="Yoshida Y."/>
            <person name="Ohtoshi R."/>
            <person name="Malay A.D."/>
            <person name="Moran D.A.P."/>
            <person name="Tomita M."/>
            <person name="Numata K."/>
            <person name="Arakawa K."/>
        </authorList>
    </citation>
    <scope>NUCLEOTIDE SEQUENCE</scope>
</reference>